<comment type="caution">
    <text evidence="3">The sequence shown here is derived from an EMBL/GenBank/DDBJ whole genome shotgun (WGS) entry which is preliminary data.</text>
</comment>
<protein>
    <recommendedName>
        <fullName evidence="2">Secretion system C-terminal sorting domain-containing protein</fullName>
    </recommendedName>
</protein>
<dbReference type="EMBL" id="JAASQJ010000002">
    <property type="protein sequence ID" value="NIJ53216.1"/>
    <property type="molecule type" value="Genomic_DNA"/>
</dbReference>
<name>A0ABX0UJV8_9BACT</name>
<keyword evidence="4" id="KW-1185">Reference proteome</keyword>
<accession>A0ABX0UJV8</accession>
<keyword evidence="1" id="KW-0732">Signal</keyword>
<evidence type="ECO:0000313" key="4">
    <source>
        <dbReference type="Proteomes" id="UP001179181"/>
    </source>
</evidence>
<evidence type="ECO:0000256" key="1">
    <source>
        <dbReference type="SAM" id="SignalP"/>
    </source>
</evidence>
<dbReference type="Gene3D" id="2.60.40.3080">
    <property type="match status" value="1"/>
</dbReference>
<evidence type="ECO:0000259" key="2">
    <source>
        <dbReference type="Pfam" id="PF18962"/>
    </source>
</evidence>
<proteinExistence type="predicted"/>
<dbReference type="RefSeq" id="WP_167270142.1">
    <property type="nucleotide sequence ID" value="NZ_JAASQJ010000002.1"/>
</dbReference>
<evidence type="ECO:0000313" key="3">
    <source>
        <dbReference type="EMBL" id="NIJ53216.1"/>
    </source>
</evidence>
<organism evidence="3 4">
    <name type="scientific">Dyadobacter arcticus</name>
    <dbReference type="NCBI Taxonomy" id="1078754"/>
    <lineage>
        <taxon>Bacteria</taxon>
        <taxon>Pseudomonadati</taxon>
        <taxon>Bacteroidota</taxon>
        <taxon>Cytophagia</taxon>
        <taxon>Cytophagales</taxon>
        <taxon>Spirosomataceae</taxon>
        <taxon>Dyadobacter</taxon>
    </lineage>
</organism>
<gene>
    <name evidence="3" type="ORF">FHS68_002386</name>
</gene>
<feature type="domain" description="Secretion system C-terminal sorting" evidence="2">
    <location>
        <begin position="43"/>
        <end position="111"/>
    </location>
</feature>
<dbReference type="Pfam" id="PF18962">
    <property type="entry name" value="Por_Secre_tail"/>
    <property type="match status" value="1"/>
</dbReference>
<feature type="signal peptide" evidence="1">
    <location>
        <begin position="1"/>
        <end position="24"/>
    </location>
</feature>
<reference evidence="3 4" key="1">
    <citation type="submission" date="2020-03" db="EMBL/GenBank/DDBJ databases">
        <title>Genomic Encyclopedia of Type Strains, Phase IV (KMG-IV): sequencing the most valuable type-strain genomes for metagenomic binning, comparative biology and taxonomic classification.</title>
        <authorList>
            <person name="Goeker M."/>
        </authorList>
    </citation>
    <scope>NUCLEOTIDE SEQUENCE [LARGE SCALE GENOMIC DNA]</scope>
    <source>
        <strain evidence="3 4">DSM 102865</strain>
    </source>
</reference>
<sequence length="125" mass="13443">MKTSIKTIALAVAFSAVFAFNSFADEKEARKAGFATGIFASKSGKVHINVDKFGNENTAVVITNDAGQLMYRELIGKGVSKFRTAVNVSDLPSGTYQIEISSKSGKEVKTFNVTDKIAERSISVK</sequence>
<dbReference type="NCBIfam" id="TIGR04183">
    <property type="entry name" value="Por_Secre_tail"/>
    <property type="match status" value="1"/>
</dbReference>
<dbReference type="InterPro" id="IPR026444">
    <property type="entry name" value="Secre_tail"/>
</dbReference>
<dbReference type="Proteomes" id="UP001179181">
    <property type="component" value="Unassembled WGS sequence"/>
</dbReference>
<feature type="chain" id="PRO_5046914953" description="Secretion system C-terminal sorting domain-containing protein" evidence="1">
    <location>
        <begin position="25"/>
        <end position="125"/>
    </location>
</feature>